<reference evidence="1 2" key="1">
    <citation type="journal article" date="2021" name="Hortic Res">
        <title>High-quality reference genome and annotation aids understanding of berry development for evergreen blueberry (Vaccinium darrowii).</title>
        <authorList>
            <person name="Yu J."/>
            <person name="Hulse-Kemp A.M."/>
            <person name="Babiker E."/>
            <person name="Staton M."/>
        </authorList>
    </citation>
    <scope>NUCLEOTIDE SEQUENCE [LARGE SCALE GENOMIC DNA]</scope>
    <source>
        <strain evidence="2">cv. NJ 8807/NJ 8810</strain>
        <tissue evidence="1">Young leaf</tissue>
    </source>
</reference>
<accession>A0ACB7ZMA8</accession>
<evidence type="ECO:0000313" key="1">
    <source>
        <dbReference type="EMBL" id="KAH7866651.1"/>
    </source>
</evidence>
<protein>
    <submittedName>
        <fullName evidence="1">Uncharacterized protein</fullName>
    </submittedName>
</protein>
<comment type="caution">
    <text evidence="1">The sequence shown here is derived from an EMBL/GenBank/DDBJ whole genome shotgun (WGS) entry which is preliminary data.</text>
</comment>
<organism evidence="1 2">
    <name type="scientific">Vaccinium darrowii</name>
    <dbReference type="NCBI Taxonomy" id="229202"/>
    <lineage>
        <taxon>Eukaryota</taxon>
        <taxon>Viridiplantae</taxon>
        <taxon>Streptophyta</taxon>
        <taxon>Embryophyta</taxon>
        <taxon>Tracheophyta</taxon>
        <taxon>Spermatophyta</taxon>
        <taxon>Magnoliopsida</taxon>
        <taxon>eudicotyledons</taxon>
        <taxon>Gunneridae</taxon>
        <taxon>Pentapetalae</taxon>
        <taxon>asterids</taxon>
        <taxon>Ericales</taxon>
        <taxon>Ericaceae</taxon>
        <taxon>Vaccinioideae</taxon>
        <taxon>Vaccinieae</taxon>
        <taxon>Vaccinium</taxon>
    </lineage>
</organism>
<dbReference type="Proteomes" id="UP000828048">
    <property type="component" value="Chromosome 9"/>
</dbReference>
<keyword evidence="2" id="KW-1185">Reference proteome</keyword>
<proteinExistence type="predicted"/>
<sequence length="95" mass="10302">MSNKIATRPRCNDRENHGHRTTTGISRHEKQDKGTPCNPFLRPQVQSPLVPLELPCQHCCGSGSGGSEGPGGGSGRTSIEQVTSRTWDRHGARKL</sequence>
<name>A0ACB7ZMA8_9ERIC</name>
<gene>
    <name evidence="1" type="ORF">Vadar_023274</name>
</gene>
<evidence type="ECO:0000313" key="2">
    <source>
        <dbReference type="Proteomes" id="UP000828048"/>
    </source>
</evidence>
<dbReference type="EMBL" id="CM037159">
    <property type="protein sequence ID" value="KAH7866651.1"/>
    <property type="molecule type" value="Genomic_DNA"/>
</dbReference>